<dbReference type="Proteomes" id="UP000033393">
    <property type="component" value="Unassembled WGS sequence"/>
</dbReference>
<protein>
    <recommendedName>
        <fullName evidence="3">DUF2716 domain-containing protein</fullName>
    </recommendedName>
</protein>
<comment type="caution">
    <text evidence="1">The sequence shown here is derived from an EMBL/GenBank/DDBJ whole genome shotgun (WGS) entry which is preliminary data.</text>
</comment>
<dbReference type="Pfam" id="PF10898">
    <property type="entry name" value="DUF2716"/>
    <property type="match status" value="1"/>
</dbReference>
<evidence type="ECO:0000313" key="2">
    <source>
        <dbReference type="Proteomes" id="UP000033393"/>
    </source>
</evidence>
<proteinExistence type="predicted"/>
<dbReference type="PATRIC" id="fig|68170.10.peg.5135"/>
<dbReference type="EMBL" id="JYJG01000136">
    <property type="protein sequence ID" value="KJK47412.1"/>
    <property type="molecule type" value="Genomic_DNA"/>
</dbReference>
<dbReference type="AlphaFoldDB" id="A0A0F0GZJ4"/>
<evidence type="ECO:0008006" key="3">
    <source>
        <dbReference type="Google" id="ProtNLM"/>
    </source>
</evidence>
<name>A0A0F0GZJ4_LENAE</name>
<dbReference type="RefSeq" id="WP_045313173.1">
    <property type="nucleotide sequence ID" value="NZ_JYJG01000136.1"/>
</dbReference>
<accession>A0A0F0GZJ4</accession>
<keyword evidence="2" id="KW-1185">Reference proteome</keyword>
<organism evidence="1 2">
    <name type="scientific">Lentzea aerocolonigenes</name>
    <name type="common">Lechevalieria aerocolonigenes</name>
    <name type="synonym">Saccharothrix aerocolonigenes</name>
    <dbReference type="NCBI Taxonomy" id="68170"/>
    <lineage>
        <taxon>Bacteria</taxon>
        <taxon>Bacillati</taxon>
        <taxon>Actinomycetota</taxon>
        <taxon>Actinomycetes</taxon>
        <taxon>Pseudonocardiales</taxon>
        <taxon>Pseudonocardiaceae</taxon>
        <taxon>Lentzea</taxon>
    </lineage>
</organism>
<dbReference type="InterPro" id="IPR020323">
    <property type="entry name" value="DUF2716"/>
</dbReference>
<reference evidence="1 2" key="1">
    <citation type="submission" date="2015-02" db="EMBL/GenBank/DDBJ databases">
        <authorList>
            <person name="Ju K.-S."/>
            <person name="Doroghazi J.R."/>
            <person name="Metcalf W."/>
        </authorList>
    </citation>
    <scope>NUCLEOTIDE SEQUENCE [LARGE SCALE GENOMIC DNA]</scope>
    <source>
        <strain evidence="1 2">NRRL B-16140</strain>
    </source>
</reference>
<dbReference type="OrthoDB" id="80999at2"/>
<gene>
    <name evidence="1" type="ORF">UK23_20405</name>
</gene>
<evidence type="ECO:0000313" key="1">
    <source>
        <dbReference type="EMBL" id="KJK47412.1"/>
    </source>
</evidence>
<sequence length="162" mass="19086">MRSEAWTEVDYRRVWDAFYERFHFKPSIYPKDWPTITEPQGSVTLDLAGIFQSDQWVRKSLTVDEVVLESFLRVYPEETALLALDWQHPAYRFRPHLLGGPNEWLDSPFSPFPDGDYHIFLTEDMSQGTFGHPWEQTLCVWGDDLVRDLVPELDVPVKRAQR</sequence>